<evidence type="ECO:0000256" key="5">
    <source>
        <dbReference type="PIRSR" id="PIRSR604808-1"/>
    </source>
</evidence>
<feature type="binding site" evidence="6">
    <location>
        <position position="140"/>
    </location>
    <ligand>
        <name>Mg(2+)</name>
        <dbReference type="ChEBI" id="CHEBI:18420"/>
        <label>1</label>
    </ligand>
</feature>
<keyword evidence="6" id="KW-0464">Manganese</keyword>
<feature type="binding site" evidence="6">
    <location>
        <position position="228"/>
    </location>
    <ligand>
        <name>Mg(2+)</name>
        <dbReference type="ChEBI" id="CHEBI:18420"/>
        <label>1</label>
    </ligand>
</feature>
<organism evidence="9 10">
    <name type="scientific">Paxillus involutus ATCC 200175</name>
    <dbReference type="NCBI Taxonomy" id="664439"/>
    <lineage>
        <taxon>Eukaryota</taxon>
        <taxon>Fungi</taxon>
        <taxon>Dikarya</taxon>
        <taxon>Basidiomycota</taxon>
        <taxon>Agaricomycotina</taxon>
        <taxon>Agaricomycetes</taxon>
        <taxon>Agaricomycetidae</taxon>
        <taxon>Boletales</taxon>
        <taxon>Paxilineae</taxon>
        <taxon>Paxillaceae</taxon>
        <taxon>Paxillus</taxon>
    </lineage>
</organism>
<dbReference type="Gene3D" id="3.60.10.10">
    <property type="entry name" value="Endonuclease/exonuclease/phosphatase"/>
    <property type="match status" value="1"/>
</dbReference>
<dbReference type="OrthoDB" id="3264871at2759"/>
<dbReference type="InterPro" id="IPR036691">
    <property type="entry name" value="Endo/exonu/phosph_ase_sf"/>
</dbReference>
<feature type="site" description="Important for catalytic activity" evidence="7">
    <location>
        <position position="203"/>
    </location>
</feature>
<dbReference type="EMBL" id="KN819426">
    <property type="protein sequence ID" value="KIJ09914.1"/>
    <property type="molecule type" value="Genomic_DNA"/>
</dbReference>
<dbReference type="GO" id="GO:0008081">
    <property type="term" value="F:phosphoric diester hydrolase activity"/>
    <property type="evidence" value="ECO:0007669"/>
    <property type="project" value="TreeGrafter"/>
</dbReference>
<dbReference type="GO" id="GO:0006284">
    <property type="term" value="P:base-excision repair"/>
    <property type="evidence" value="ECO:0007669"/>
    <property type="project" value="TreeGrafter"/>
</dbReference>
<feature type="site" description="Transition state stabilizer" evidence="7">
    <location>
        <position position="142"/>
    </location>
</feature>
<evidence type="ECO:0000259" key="8">
    <source>
        <dbReference type="Pfam" id="PF03372"/>
    </source>
</evidence>
<dbReference type="GO" id="GO:0008311">
    <property type="term" value="F:double-stranded DNA 3'-5' DNA exonuclease activity"/>
    <property type="evidence" value="ECO:0007669"/>
    <property type="project" value="TreeGrafter"/>
</dbReference>
<sequence>MKGQYHGGSDKWLHINQLVCDQQIGMLALQETHLTKTEEDAINDTFHHRLHVLSSLDPTSPNAKGVAIVINKQLTNSKNIRTFDIIPGRALLARIPWHKESHLNILNVYAPNDSTSNETFWTELLSKVQGLPKPDIILGDFNLVEDALDRLPPHLDAHAATEALAQLRASLRLTDGWRVENPDSTAFTFSQSRAQGGRQSRIDHIYTNENVLLFSNEWKIEPSGIHTDHQLISARVSNHRMPYIGRGRWSLPLFILNDKEVADDILTLGRGLQQSLDSIQSPQNCSTMNNPQTIFKAFKDEVITKCWSAAKKAIPRIQQKMNTIKANLKTVLADDSLSEEERQYVSFEL</sequence>
<proteinExistence type="inferred from homology"/>
<dbReference type="SUPFAM" id="SSF56219">
    <property type="entry name" value="DNase I-like"/>
    <property type="match status" value="1"/>
</dbReference>
<evidence type="ECO:0000256" key="7">
    <source>
        <dbReference type="PIRSR" id="PIRSR604808-3"/>
    </source>
</evidence>
<reference evidence="9 10" key="1">
    <citation type="submission" date="2014-06" db="EMBL/GenBank/DDBJ databases">
        <authorList>
            <consortium name="DOE Joint Genome Institute"/>
            <person name="Kuo A."/>
            <person name="Kohler A."/>
            <person name="Nagy L.G."/>
            <person name="Floudas D."/>
            <person name="Copeland A."/>
            <person name="Barry K.W."/>
            <person name="Cichocki N."/>
            <person name="Veneault-Fourrey C."/>
            <person name="LaButti K."/>
            <person name="Lindquist E.A."/>
            <person name="Lipzen A."/>
            <person name="Lundell T."/>
            <person name="Morin E."/>
            <person name="Murat C."/>
            <person name="Sun H."/>
            <person name="Tunlid A."/>
            <person name="Henrissat B."/>
            <person name="Grigoriev I.V."/>
            <person name="Hibbett D.S."/>
            <person name="Martin F."/>
            <person name="Nordberg H.P."/>
            <person name="Cantor M.N."/>
            <person name="Hua S.X."/>
        </authorList>
    </citation>
    <scope>NUCLEOTIDE SEQUENCE [LARGE SCALE GENOMIC DNA]</scope>
    <source>
        <strain evidence="9 10">ATCC 200175</strain>
    </source>
</reference>
<evidence type="ECO:0000256" key="2">
    <source>
        <dbReference type="ARBA" id="ARBA00022723"/>
    </source>
</evidence>
<dbReference type="InterPro" id="IPR005135">
    <property type="entry name" value="Endo/exonuclease/phosphatase"/>
</dbReference>
<dbReference type="PANTHER" id="PTHR22748">
    <property type="entry name" value="AP ENDONUCLEASE"/>
    <property type="match status" value="1"/>
</dbReference>
<dbReference type="AlphaFoldDB" id="A0A0C9SQU5"/>
<keyword evidence="3" id="KW-0378">Hydrolase</keyword>
<reference evidence="10" key="2">
    <citation type="submission" date="2015-01" db="EMBL/GenBank/DDBJ databases">
        <title>Evolutionary Origins and Diversification of the Mycorrhizal Mutualists.</title>
        <authorList>
            <consortium name="DOE Joint Genome Institute"/>
            <consortium name="Mycorrhizal Genomics Consortium"/>
            <person name="Kohler A."/>
            <person name="Kuo A."/>
            <person name="Nagy L.G."/>
            <person name="Floudas D."/>
            <person name="Copeland A."/>
            <person name="Barry K.W."/>
            <person name="Cichocki N."/>
            <person name="Veneault-Fourrey C."/>
            <person name="LaButti K."/>
            <person name="Lindquist E.A."/>
            <person name="Lipzen A."/>
            <person name="Lundell T."/>
            <person name="Morin E."/>
            <person name="Murat C."/>
            <person name="Riley R."/>
            <person name="Ohm R."/>
            <person name="Sun H."/>
            <person name="Tunlid A."/>
            <person name="Henrissat B."/>
            <person name="Grigoriev I.V."/>
            <person name="Hibbett D.S."/>
            <person name="Martin F."/>
        </authorList>
    </citation>
    <scope>NUCLEOTIDE SEQUENCE [LARGE SCALE GENOMIC DNA]</scope>
    <source>
        <strain evidence="10">ATCC 200175</strain>
    </source>
</reference>
<dbReference type="InterPro" id="IPR004808">
    <property type="entry name" value="AP_endonuc_1"/>
</dbReference>
<evidence type="ECO:0000313" key="10">
    <source>
        <dbReference type="Proteomes" id="UP000053647"/>
    </source>
</evidence>
<feature type="active site" description="Proton acceptor" evidence="5">
    <location>
        <position position="229"/>
    </location>
</feature>
<name>A0A0C9SQU5_PAXIN</name>
<keyword evidence="4 6" id="KW-0460">Magnesium</keyword>
<feature type="active site" evidence="5">
    <location>
        <position position="109"/>
    </location>
</feature>
<evidence type="ECO:0000256" key="6">
    <source>
        <dbReference type="PIRSR" id="PIRSR604808-2"/>
    </source>
</evidence>
<comment type="cofactor">
    <cofactor evidence="6">
        <name>Mg(2+)</name>
        <dbReference type="ChEBI" id="CHEBI:18420"/>
    </cofactor>
    <cofactor evidence="6">
        <name>Mn(2+)</name>
        <dbReference type="ChEBI" id="CHEBI:29035"/>
    </cofactor>
    <text evidence="6">Probably binds two magnesium or manganese ions per subunit.</text>
</comment>
<evidence type="ECO:0000313" key="9">
    <source>
        <dbReference type="EMBL" id="KIJ09914.1"/>
    </source>
</evidence>
<dbReference type="CDD" id="cd09076">
    <property type="entry name" value="L1-EN"/>
    <property type="match status" value="1"/>
</dbReference>
<dbReference type="GO" id="GO:0005634">
    <property type="term" value="C:nucleus"/>
    <property type="evidence" value="ECO:0007669"/>
    <property type="project" value="TreeGrafter"/>
</dbReference>
<gene>
    <name evidence="9" type="ORF">PAXINDRAFT_86789</name>
</gene>
<feature type="domain" description="Endonuclease/exonuclease/phosphatase" evidence="8">
    <location>
        <begin position="27"/>
        <end position="223"/>
    </location>
</feature>
<keyword evidence="2 6" id="KW-0479">Metal-binding</keyword>
<comment type="similarity">
    <text evidence="1">Belongs to the DNA repair enzymes AP/ExoA family.</text>
</comment>
<keyword evidence="10" id="KW-1185">Reference proteome</keyword>
<feature type="binding site" evidence="6">
    <location>
        <position position="142"/>
    </location>
    <ligand>
        <name>Mg(2+)</name>
        <dbReference type="ChEBI" id="CHEBI:18420"/>
        <label>1</label>
    </ligand>
</feature>
<dbReference type="Proteomes" id="UP000053647">
    <property type="component" value="Unassembled WGS sequence"/>
</dbReference>
<dbReference type="HOGENOM" id="CLU_049840_0_0_1"/>
<feature type="site" description="Interaction with DNA substrate" evidence="7">
    <location>
        <position position="229"/>
    </location>
</feature>
<feature type="binding site" evidence="6">
    <location>
        <position position="229"/>
    </location>
    <ligand>
        <name>Mg(2+)</name>
        <dbReference type="ChEBI" id="CHEBI:18420"/>
        <label>1</label>
    </ligand>
</feature>
<dbReference type="GO" id="GO:0046872">
    <property type="term" value="F:metal ion binding"/>
    <property type="evidence" value="ECO:0007669"/>
    <property type="project" value="UniProtKB-KW"/>
</dbReference>
<dbReference type="Pfam" id="PF03372">
    <property type="entry name" value="Exo_endo_phos"/>
    <property type="match status" value="1"/>
</dbReference>
<protein>
    <recommendedName>
        <fullName evidence="8">Endonuclease/exonuclease/phosphatase domain-containing protein</fullName>
    </recommendedName>
</protein>
<dbReference type="PANTHER" id="PTHR22748:SF26">
    <property type="entry name" value="ENDONUCLEASE_EXONUCLEASE_PHOSPHATASE DOMAIN-CONTAINING PROTEIN"/>
    <property type="match status" value="1"/>
</dbReference>
<feature type="binding site" evidence="6">
    <location>
        <position position="31"/>
    </location>
    <ligand>
        <name>Mg(2+)</name>
        <dbReference type="ChEBI" id="CHEBI:18420"/>
        <label>1</label>
    </ligand>
</feature>
<evidence type="ECO:0000256" key="1">
    <source>
        <dbReference type="ARBA" id="ARBA00007092"/>
    </source>
</evidence>
<evidence type="ECO:0000256" key="4">
    <source>
        <dbReference type="ARBA" id="ARBA00022842"/>
    </source>
</evidence>
<evidence type="ECO:0000256" key="3">
    <source>
        <dbReference type="ARBA" id="ARBA00022801"/>
    </source>
</evidence>
<accession>A0A0C9SQU5</accession>
<dbReference type="GO" id="GO:0003906">
    <property type="term" value="F:DNA-(apurinic or apyrimidinic site) endonuclease activity"/>
    <property type="evidence" value="ECO:0007669"/>
    <property type="project" value="TreeGrafter"/>
</dbReference>
<feature type="active site" description="Proton donor/acceptor" evidence="5">
    <location>
        <position position="140"/>
    </location>
</feature>